<accession>A0A934WMP8</accession>
<protein>
    <submittedName>
        <fullName evidence="3">Uncharacterized protein</fullName>
    </submittedName>
</protein>
<feature type="region of interest" description="Disordered" evidence="1">
    <location>
        <begin position="365"/>
        <end position="388"/>
    </location>
</feature>
<dbReference type="Proteomes" id="UP000630528">
    <property type="component" value="Unassembled WGS sequence"/>
</dbReference>
<sequence length="591" mass="64261">MTEPAQSRITRLISRLKRHPVVILLAAVAATATTAFSVFDGWHKFSEAQRPQETPPPSFRVRYFDISGHGISFLLIGKLDAHLQEVLGGRPVVWQNAVYAELRELHNEFAQSGMDPGYEFRSEALSQKQLAELPKNVALLPYAASEDIDLEPVPFIDEQKPWTSRDWVVSFREQATPNEIDSGLKSGEFPASSLLFSRDATCSEVADLVSHGAAEKDDFLKHVSAACGPFRIPLLAYFKDAGCGEGGWALTAILPRLSLRVAVIEPIGGKPIRISKIEQEQTFGPLSARAGQKETTLGRVGDGTLAPEERLVVPLNLTFEAGARAGTPEIAKTIPRQRLKHTEGYPDQEVSFVGDLVFVKPEATGPAAAASGGSEPGAQSDQPGADQKGSEIFRMKPATLFARYGVAPAIDTRVSPGITSSVKLTGMVVNNVKYPVEQVKAGATYITAEFEGGSCPRVYMEGLNAPMVQVGKILTGRDSLAKAGSNRLHLAYWPSRLQIVESEPETTHLEDLKVVCEGQDGAREVIEAVRDDKPMTAWPVVLEKGQSAAFVFEPEPHDCTTIFVDARGYYIPYSISSIKPPWAFARPAGQR</sequence>
<organism evidence="3 4">
    <name type="scientific">Ramlibacter ginsenosidimutans</name>
    <dbReference type="NCBI Taxonomy" id="502333"/>
    <lineage>
        <taxon>Bacteria</taxon>
        <taxon>Pseudomonadati</taxon>
        <taxon>Pseudomonadota</taxon>
        <taxon>Betaproteobacteria</taxon>
        <taxon>Burkholderiales</taxon>
        <taxon>Comamonadaceae</taxon>
        <taxon>Ramlibacter</taxon>
    </lineage>
</organism>
<evidence type="ECO:0000313" key="4">
    <source>
        <dbReference type="Proteomes" id="UP000630528"/>
    </source>
</evidence>
<comment type="caution">
    <text evidence="3">The sequence shown here is derived from an EMBL/GenBank/DDBJ whole genome shotgun (WGS) entry which is preliminary data.</text>
</comment>
<reference evidence="3" key="2">
    <citation type="submission" date="2021-01" db="EMBL/GenBank/DDBJ databases">
        <authorList>
            <person name="Kang M."/>
        </authorList>
    </citation>
    <scope>NUCLEOTIDE SEQUENCE</scope>
    <source>
        <strain evidence="3">KACC 17527</strain>
    </source>
</reference>
<keyword evidence="2" id="KW-1133">Transmembrane helix</keyword>
<gene>
    <name evidence="3" type="ORF">JJB11_12160</name>
</gene>
<reference evidence="3" key="1">
    <citation type="journal article" date="2012" name="J. Microbiol. Biotechnol.">
        <title>Ramlibacter ginsenosidimutans sp. nov., with ginsenoside-converting activity.</title>
        <authorList>
            <person name="Wang L."/>
            <person name="An D.S."/>
            <person name="Kim S.G."/>
            <person name="Jin F.X."/>
            <person name="Kim S.C."/>
            <person name="Lee S.T."/>
            <person name="Im W.T."/>
        </authorList>
    </citation>
    <scope>NUCLEOTIDE SEQUENCE</scope>
    <source>
        <strain evidence="3">KACC 17527</strain>
    </source>
</reference>
<evidence type="ECO:0000313" key="3">
    <source>
        <dbReference type="EMBL" id="MBK6006845.1"/>
    </source>
</evidence>
<dbReference type="RefSeq" id="WP_201171080.1">
    <property type="nucleotide sequence ID" value="NZ_JAEPWM010000004.1"/>
</dbReference>
<name>A0A934WMP8_9BURK</name>
<proteinExistence type="predicted"/>
<evidence type="ECO:0000256" key="1">
    <source>
        <dbReference type="SAM" id="MobiDB-lite"/>
    </source>
</evidence>
<feature type="transmembrane region" description="Helical" evidence="2">
    <location>
        <begin position="21"/>
        <end position="42"/>
    </location>
</feature>
<dbReference type="AlphaFoldDB" id="A0A934WMP8"/>
<keyword evidence="2" id="KW-0472">Membrane</keyword>
<keyword evidence="4" id="KW-1185">Reference proteome</keyword>
<feature type="compositionally biased region" description="Low complexity" evidence="1">
    <location>
        <begin position="365"/>
        <end position="378"/>
    </location>
</feature>
<dbReference type="EMBL" id="JAEPWM010000004">
    <property type="protein sequence ID" value="MBK6006845.1"/>
    <property type="molecule type" value="Genomic_DNA"/>
</dbReference>
<keyword evidence="2" id="KW-0812">Transmembrane</keyword>
<evidence type="ECO:0000256" key="2">
    <source>
        <dbReference type="SAM" id="Phobius"/>
    </source>
</evidence>